<reference evidence="7" key="1">
    <citation type="submission" date="2020-10" db="EMBL/GenBank/DDBJ databases">
        <title>De novo genome project of the cellulose decomposer Thermobifida halotolerans type strain.</title>
        <authorList>
            <person name="Nagy I."/>
            <person name="Horvath B."/>
            <person name="Kukolya J."/>
            <person name="Nagy I."/>
            <person name="Orsini M."/>
        </authorList>
    </citation>
    <scope>NUCLEOTIDE SEQUENCE</scope>
    <source>
        <strain evidence="7">DSM 44931</strain>
    </source>
</reference>
<evidence type="ECO:0000256" key="4">
    <source>
        <dbReference type="ARBA" id="ARBA00023002"/>
    </source>
</evidence>
<protein>
    <submittedName>
        <fullName evidence="7">FAD-dependent monooxygenase</fullName>
    </submittedName>
</protein>
<sequence>MRIVIVGAGIAGLTLALALHRHGVGSVVLEQAHRPGPPGTGVQVPPPVVHRLRGLGVGEALDRRGVRPTGVDILEWRDSSPLESMPLGADYERRFGAPYYTMLRSELHETLLEALPEGTVQTGNYVTDVLEGTDAVTLWCADGTRVHADVVIAADGAHSTVREAVFPGHSRPSELRICRGRTSVPRVPELGGARIRVWPRADRYFTCYPVEGGRTVSFGAILPGRPGRLESWAPRQRVDDLLDAFAGWNGQVTEVISAAEWIGVWTPHRHTPVRAWCRGRIALMGDAAHPMLPFLPQGVGQSVEDAVVLADLLRESTGRTVEETLERYAETRREQVGPFQEEFSLELLGSLSELRAAGALTGQPWARGRPPMTETDSR</sequence>
<dbReference type="PANTHER" id="PTHR13789">
    <property type="entry name" value="MONOOXYGENASE"/>
    <property type="match status" value="1"/>
</dbReference>
<keyword evidence="2" id="KW-0285">Flavoprotein</keyword>
<keyword evidence="5 7" id="KW-0503">Monooxygenase</keyword>
<keyword evidence="4" id="KW-0560">Oxidoreductase</keyword>
<keyword evidence="8" id="KW-1185">Reference proteome</keyword>
<evidence type="ECO:0000256" key="3">
    <source>
        <dbReference type="ARBA" id="ARBA00022827"/>
    </source>
</evidence>
<dbReference type="KEGG" id="thao:NI17_012950"/>
<dbReference type="Pfam" id="PF01494">
    <property type="entry name" value="FAD_binding_3"/>
    <property type="match status" value="1"/>
</dbReference>
<dbReference type="SUPFAM" id="SSF51905">
    <property type="entry name" value="FAD/NAD(P)-binding domain"/>
    <property type="match status" value="1"/>
</dbReference>
<dbReference type="PANTHER" id="PTHR13789:SF318">
    <property type="entry name" value="GERANYLGERANYL DIPHOSPHATE REDUCTASE"/>
    <property type="match status" value="1"/>
</dbReference>
<dbReference type="AlphaFoldDB" id="A0AA97M1W3"/>
<evidence type="ECO:0000256" key="1">
    <source>
        <dbReference type="ARBA" id="ARBA00001974"/>
    </source>
</evidence>
<evidence type="ECO:0000313" key="8">
    <source>
        <dbReference type="Proteomes" id="UP000265719"/>
    </source>
</evidence>
<dbReference type="GO" id="GO:0071949">
    <property type="term" value="F:FAD binding"/>
    <property type="evidence" value="ECO:0007669"/>
    <property type="project" value="InterPro"/>
</dbReference>
<feature type="domain" description="FAD-binding" evidence="6">
    <location>
        <begin position="3"/>
        <end position="334"/>
    </location>
</feature>
<dbReference type="GO" id="GO:0004497">
    <property type="term" value="F:monooxygenase activity"/>
    <property type="evidence" value="ECO:0007669"/>
    <property type="project" value="UniProtKB-KW"/>
</dbReference>
<organism evidence="7 8">
    <name type="scientific">Thermobifida halotolerans</name>
    <dbReference type="NCBI Taxonomy" id="483545"/>
    <lineage>
        <taxon>Bacteria</taxon>
        <taxon>Bacillati</taxon>
        <taxon>Actinomycetota</taxon>
        <taxon>Actinomycetes</taxon>
        <taxon>Streptosporangiales</taxon>
        <taxon>Nocardiopsidaceae</taxon>
        <taxon>Thermobifida</taxon>
    </lineage>
</organism>
<proteinExistence type="predicted"/>
<evidence type="ECO:0000256" key="5">
    <source>
        <dbReference type="ARBA" id="ARBA00023033"/>
    </source>
</evidence>
<evidence type="ECO:0000259" key="6">
    <source>
        <dbReference type="Pfam" id="PF01494"/>
    </source>
</evidence>
<dbReference type="Gene3D" id="3.50.50.60">
    <property type="entry name" value="FAD/NAD(P)-binding domain"/>
    <property type="match status" value="1"/>
</dbReference>
<dbReference type="SUPFAM" id="SSF54373">
    <property type="entry name" value="FAD-linked reductases, C-terminal domain"/>
    <property type="match status" value="1"/>
</dbReference>
<evidence type="ECO:0000256" key="2">
    <source>
        <dbReference type="ARBA" id="ARBA00022630"/>
    </source>
</evidence>
<keyword evidence="3" id="KW-0274">FAD</keyword>
<name>A0AA97M1W3_9ACTN</name>
<gene>
    <name evidence="7" type="ORF">NI17_012950</name>
</gene>
<dbReference type="InterPro" id="IPR002938">
    <property type="entry name" value="FAD-bd"/>
</dbReference>
<dbReference type="InterPro" id="IPR050493">
    <property type="entry name" value="FAD-dep_Monooxygenase_BioMet"/>
</dbReference>
<dbReference type="InterPro" id="IPR036188">
    <property type="entry name" value="FAD/NAD-bd_sf"/>
</dbReference>
<comment type="cofactor">
    <cofactor evidence="1">
        <name>FAD</name>
        <dbReference type="ChEBI" id="CHEBI:57692"/>
    </cofactor>
</comment>
<dbReference type="EMBL" id="CP063196">
    <property type="protein sequence ID" value="UOE17804.1"/>
    <property type="molecule type" value="Genomic_DNA"/>
</dbReference>
<dbReference type="Proteomes" id="UP000265719">
    <property type="component" value="Chromosome"/>
</dbReference>
<accession>A0AA97M1W3</accession>
<evidence type="ECO:0000313" key="7">
    <source>
        <dbReference type="EMBL" id="UOE17804.1"/>
    </source>
</evidence>
<dbReference type="RefSeq" id="WP_068688956.1">
    <property type="nucleotide sequence ID" value="NZ_CP063196.1"/>
</dbReference>
<dbReference type="PRINTS" id="PR00420">
    <property type="entry name" value="RNGMNOXGNASE"/>
</dbReference>